<dbReference type="GO" id="GO:0005654">
    <property type="term" value="C:nucleoplasm"/>
    <property type="evidence" value="ECO:0007669"/>
    <property type="project" value="TreeGrafter"/>
</dbReference>
<proteinExistence type="predicted"/>
<sequence>ISKLLATKKQNKPKIEVVDSNDADGDGELSDSDIEIEQTEFNQLTNKTSYGFNNLYFDRIGLSQHLGNEINELEDPETGDSGSRLAEMHQKVTDFFDADYYLADHFDNEMINETLNFNFPTTIELEFDINDQLIKLGNREFLISDLKPIYLG</sequence>
<dbReference type="GO" id="GO:0005737">
    <property type="term" value="C:cytoplasm"/>
    <property type="evidence" value="ECO:0007669"/>
    <property type="project" value="TreeGrafter"/>
</dbReference>
<dbReference type="InterPro" id="IPR039742">
    <property type="entry name" value="Shq1"/>
</dbReference>
<dbReference type="GO" id="GO:0000493">
    <property type="term" value="P:box H/ACA snoRNP assembly"/>
    <property type="evidence" value="ECO:0007669"/>
    <property type="project" value="InterPro"/>
</dbReference>
<evidence type="ECO:0000313" key="2">
    <source>
        <dbReference type="Proteomes" id="UP000037069"/>
    </source>
</evidence>
<dbReference type="Proteomes" id="UP000037069">
    <property type="component" value="Unassembled WGS sequence"/>
</dbReference>
<protein>
    <submittedName>
        <fullName evidence="1">Uncharacterized protein</fullName>
    </submittedName>
</protein>
<organism evidence="1 2">
    <name type="scientific">Lucilia cuprina</name>
    <name type="common">Green bottle fly</name>
    <name type="synonym">Australian sheep blowfly</name>
    <dbReference type="NCBI Taxonomy" id="7375"/>
    <lineage>
        <taxon>Eukaryota</taxon>
        <taxon>Metazoa</taxon>
        <taxon>Ecdysozoa</taxon>
        <taxon>Arthropoda</taxon>
        <taxon>Hexapoda</taxon>
        <taxon>Insecta</taxon>
        <taxon>Pterygota</taxon>
        <taxon>Neoptera</taxon>
        <taxon>Endopterygota</taxon>
        <taxon>Diptera</taxon>
        <taxon>Brachycera</taxon>
        <taxon>Muscomorpha</taxon>
        <taxon>Oestroidea</taxon>
        <taxon>Calliphoridae</taxon>
        <taxon>Luciliinae</taxon>
        <taxon>Lucilia</taxon>
    </lineage>
</organism>
<dbReference type="STRING" id="7375.A0A0L0C615"/>
<evidence type="ECO:0000313" key="1">
    <source>
        <dbReference type="EMBL" id="KNC27725.1"/>
    </source>
</evidence>
<gene>
    <name evidence="1" type="ORF">FF38_01763</name>
</gene>
<dbReference type="AlphaFoldDB" id="A0A0L0C615"/>
<dbReference type="PANTHER" id="PTHR12967:SF0">
    <property type="entry name" value="PROTEIN SHQ1 HOMOLOG"/>
    <property type="match status" value="1"/>
</dbReference>
<accession>A0A0L0C615</accession>
<dbReference type="EMBL" id="JRES01000855">
    <property type="protein sequence ID" value="KNC27725.1"/>
    <property type="molecule type" value="Genomic_DNA"/>
</dbReference>
<comment type="caution">
    <text evidence="1">The sequence shown here is derived from an EMBL/GenBank/DDBJ whole genome shotgun (WGS) entry which is preliminary data.</text>
</comment>
<dbReference type="GO" id="GO:0051082">
    <property type="term" value="F:unfolded protein binding"/>
    <property type="evidence" value="ECO:0007669"/>
    <property type="project" value="TreeGrafter"/>
</dbReference>
<feature type="non-terminal residue" evidence="1">
    <location>
        <position position="152"/>
    </location>
</feature>
<feature type="non-terminal residue" evidence="1">
    <location>
        <position position="1"/>
    </location>
</feature>
<name>A0A0L0C615_LUCCU</name>
<reference evidence="1 2" key="1">
    <citation type="journal article" date="2015" name="Nat. Commun.">
        <title>Lucilia cuprina genome unlocks parasitic fly biology to underpin future interventions.</title>
        <authorList>
            <person name="Anstead C.A."/>
            <person name="Korhonen P.K."/>
            <person name="Young N.D."/>
            <person name="Hall R.S."/>
            <person name="Jex A.R."/>
            <person name="Murali S.C."/>
            <person name="Hughes D.S."/>
            <person name="Lee S.F."/>
            <person name="Perry T."/>
            <person name="Stroehlein A.J."/>
            <person name="Ansell B.R."/>
            <person name="Breugelmans B."/>
            <person name="Hofmann A."/>
            <person name="Qu J."/>
            <person name="Dugan S."/>
            <person name="Lee S.L."/>
            <person name="Chao H."/>
            <person name="Dinh H."/>
            <person name="Han Y."/>
            <person name="Doddapaneni H.V."/>
            <person name="Worley K.C."/>
            <person name="Muzny D.M."/>
            <person name="Ioannidis P."/>
            <person name="Waterhouse R.M."/>
            <person name="Zdobnov E.M."/>
            <person name="James P.J."/>
            <person name="Bagnall N.H."/>
            <person name="Kotze A.C."/>
            <person name="Gibbs R.A."/>
            <person name="Richards S."/>
            <person name="Batterham P."/>
            <person name="Gasser R.B."/>
        </authorList>
    </citation>
    <scope>NUCLEOTIDE SEQUENCE [LARGE SCALE GENOMIC DNA]</scope>
    <source>
        <strain evidence="1 2">LS</strain>
        <tissue evidence="1">Full body</tissue>
    </source>
</reference>
<dbReference type="PANTHER" id="PTHR12967">
    <property type="entry name" value="PROTEIN SHQ1 HOMOLOG"/>
    <property type="match status" value="1"/>
</dbReference>
<keyword evidence="2" id="KW-1185">Reference proteome</keyword>